<reference evidence="2 3" key="1">
    <citation type="submission" date="2015-10" db="EMBL/GenBank/DDBJ databases">
        <title>Full genome of DAOMC 229536 Phialocephala scopiformis, a fungal endophyte of spruce producing the potent anti-insectan compound rugulosin.</title>
        <authorList>
            <consortium name="DOE Joint Genome Institute"/>
            <person name="Walker A.K."/>
            <person name="Frasz S.L."/>
            <person name="Seifert K.A."/>
            <person name="Miller J.D."/>
            <person name="Mondo S.J."/>
            <person name="Labutti K."/>
            <person name="Lipzen A."/>
            <person name="Dockter R."/>
            <person name="Kennedy M."/>
            <person name="Grigoriev I.V."/>
            <person name="Spatafora J.W."/>
        </authorList>
    </citation>
    <scope>NUCLEOTIDE SEQUENCE [LARGE SCALE GENOMIC DNA]</scope>
    <source>
        <strain evidence="2 3">CBS 120377</strain>
    </source>
</reference>
<proteinExistence type="predicted"/>
<gene>
    <name evidence="2" type="ORF">LY89DRAFT_784628</name>
</gene>
<dbReference type="KEGG" id="psco:LY89DRAFT_784628"/>
<dbReference type="Proteomes" id="UP000070700">
    <property type="component" value="Unassembled WGS sequence"/>
</dbReference>
<dbReference type="InParanoid" id="A0A194X0P3"/>
<keyword evidence="1" id="KW-0812">Transmembrane</keyword>
<organism evidence="2 3">
    <name type="scientific">Mollisia scopiformis</name>
    <name type="common">Conifer needle endophyte fungus</name>
    <name type="synonym">Phialocephala scopiformis</name>
    <dbReference type="NCBI Taxonomy" id="149040"/>
    <lineage>
        <taxon>Eukaryota</taxon>
        <taxon>Fungi</taxon>
        <taxon>Dikarya</taxon>
        <taxon>Ascomycota</taxon>
        <taxon>Pezizomycotina</taxon>
        <taxon>Leotiomycetes</taxon>
        <taxon>Helotiales</taxon>
        <taxon>Mollisiaceae</taxon>
        <taxon>Mollisia</taxon>
    </lineage>
</organism>
<dbReference type="EMBL" id="KQ947421">
    <property type="protein sequence ID" value="KUJ13760.1"/>
    <property type="molecule type" value="Genomic_DNA"/>
</dbReference>
<evidence type="ECO:0000313" key="2">
    <source>
        <dbReference type="EMBL" id="KUJ13760.1"/>
    </source>
</evidence>
<evidence type="ECO:0000313" key="3">
    <source>
        <dbReference type="Proteomes" id="UP000070700"/>
    </source>
</evidence>
<keyword evidence="3" id="KW-1185">Reference proteome</keyword>
<accession>A0A194X0P3</accession>
<keyword evidence="1" id="KW-1133">Transmembrane helix</keyword>
<evidence type="ECO:0000256" key="1">
    <source>
        <dbReference type="SAM" id="Phobius"/>
    </source>
</evidence>
<protein>
    <submittedName>
        <fullName evidence="2">Uncharacterized protein</fullName>
    </submittedName>
</protein>
<feature type="transmembrane region" description="Helical" evidence="1">
    <location>
        <begin position="194"/>
        <end position="215"/>
    </location>
</feature>
<dbReference type="AlphaFoldDB" id="A0A194X0P3"/>
<keyword evidence="1" id="KW-0472">Membrane</keyword>
<dbReference type="GeneID" id="28832530"/>
<dbReference type="RefSeq" id="XP_018068115.1">
    <property type="nucleotide sequence ID" value="XM_018222804.1"/>
</dbReference>
<dbReference type="OrthoDB" id="5215637at2759"/>
<name>A0A194X0P3_MOLSC</name>
<sequence>MRLWLVRRSIPPPVSQEILAHTPVPSSFRSLDHFHPKMWKSLPLIHISSTLAITCYNPPKNVGTSGTAQDGNYTSCNINQEESMCCRSKKIGPWPPDACLESGLCINTAGSAPTYWRESCTDPTWTSPYCLNVFNVCSSDENNNAQVTLCPGTTTKYCCGDNNTACCSTASEISIPNIDDPSTSTSGLSRGAKAGIALAIVVVAFLAIVTVLLLIRRKRRNKAKIEEIRASAAEILHEKALDKQAAVNVLAHPRFYSRGEDANSRPELHSFPVPWELPDGSIRVNELDAGLGRRR</sequence>